<dbReference type="Proteomes" id="UP000515152">
    <property type="component" value="Chromosome 1"/>
</dbReference>
<evidence type="ECO:0000256" key="1">
    <source>
        <dbReference type="ARBA" id="ARBA00004613"/>
    </source>
</evidence>
<evidence type="ECO:0000256" key="8">
    <source>
        <dbReference type="PIRSR" id="PIRSR008129-1"/>
    </source>
</evidence>
<keyword evidence="7" id="KW-0221">Differentiation</keyword>
<keyword evidence="6 7" id="KW-0891">Chondrogenesis</keyword>
<evidence type="ECO:0000256" key="9">
    <source>
        <dbReference type="SAM" id="MobiDB-lite"/>
    </source>
</evidence>
<evidence type="ECO:0000256" key="5">
    <source>
        <dbReference type="ARBA" id="ARBA00022729"/>
    </source>
</evidence>
<sequence>MRVYIALTLVSLTARIGVSQYLLRVRPSPSDHLPVLDLKEDFDRDGEPSEEDLSAPNLKGKLGDSFDSSRMSIGPPTHGNLSLTHSRITLTGHMPRELRELNLSGGMYGQRLKINKRARQKFLRWLWAHTHCPVLPVWKDLGVRFWPRYIKEGRCTRKHSCSVPKGMYCKPHRSVSLTLLRWRCQGSSKFSRCSWIHVQYPIISQCECSC</sequence>
<keyword evidence="8" id="KW-1015">Disulfide bond</keyword>
<dbReference type="GeneID" id="105913268"/>
<reference evidence="12" key="1">
    <citation type="submission" date="2025-08" db="UniProtKB">
        <authorList>
            <consortium name="RefSeq"/>
        </authorList>
    </citation>
    <scope>IDENTIFICATION</scope>
</reference>
<dbReference type="GO" id="GO:0030514">
    <property type="term" value="P:negative regulation of BMP signaling pathway"/>
    <property type="evidence" value="ECO:0007669"/>
    <property type="project" value="InterPro"/>
</dbReference>
<evidence type="ECO:0000256" key="10">
    <source>
        <dbReference type="SAM" id="SignalP"/>
    </source>
</evidence>
<dbReference type="CTD" id="100007184"/>
<dbReference type="SUPFAM" id="SSF57501">
    <property type="entry name" value="Cystine-knot cytokines"/>
    <property type="match status" value="1"/>
</dbReference>
<evidence type="ECO:0000313" key="11">
    <source>
        <dbReference type="Proteomes" id="UP000515152"/>
    </source>
</evidence>
<dbReference type="GO" id="GO:0001649">
    <property type="term" value="P:osteoblast differentiation"/>
    <property type="evidence" value="ECO:0007669"/>
    <property type="project" value="TreeGrafter"/>
</dbReference>
<feature type="chain" id="PRO_5028072177" description="Noggin" evidence="10">
    <location>
        <begin position="20"/>
        <end position="210"/>
    </location>
</feature>
<comment type="subunit">
    <text evidence="7">Homodimer.</text>
</comment>
<feature type="region of interest" description="Disordered" evidence="9">
    <location>
        <begin position="41"/>
        <end position="60"/>
    </location>
</feature>
<proteinExistence type="inferred from homology"/>
<dbReference type="AlphaFoldDB" id="A0A6P3WGA7"/>
<dbReference type="KEGG" id="char:105913268"/>
<dbReference type="Gene3D" id="2.10.90.10">
    <property type="entry name" value="Cystine-knot cytokines"/>
    <property type="match status" value="1"/>
</dbReference>
<keyword evidence="4 7" id="KW-0964">Secreted</keyword>
<keyword evidence="11" id="KW-1185">Reference proteome</keyword>
<dbReference type="GO" id="GO:0009953">
    <property type="term" value="P:dorsal/ventral pattern formation"/>
    <property type="evidence" value="ECO:0007669"/>
    <property type="project" value="TreeGrafter"/>
</dbReference>
<comment type="similarity">
    <text evidence="2 7">Belongs to the noggin family.</text>
</comment>
<dbReference type="GO" id="GO:0045596">
    <property type="term" value="P:negative regulation of cell differentiation"/>
    <property type="evidence" value="ECO:0007669"/>
    <property type="project" value="InterPro"/>
</dbReference>
<evidence type="ECO:0000256" key="6">
    <source>
        <dbReference type="ARBA" id="ARBA00023188"/>
    </source>
</evidence>
<dbReference type="GO" id="GO:0005615">
    <property type="term" value="C:extracellular space"/>
    <property type="evidence" value="ECO:0007669"/>
    <property type="project" value="TreeGrafter"/>
</dbReference>
<protein>
    <recommendedName>
        <fullName evidence="7">Noggin</fullName>
    </recommendedName>
</protein>
<feature type="signal peptide" evidence="10">
    <location>
        <begin position="1"/>
        <end position="19"/>
    </location>
</feature>
<evidence type="ECO:0000256" key="7">
    <source>
        <dbReference type="PIRNR" id="PIRNR008129"/>
    </source>
</evidence>
<evidence type="ECO:0000256" key="3">
    <source>
        <dbReference type="ARBA" id="ARBA00022473"/>
    </source>
</evidence>
<dbReference type="OrthoDB" id="5950649at2759"/>
<dbReference type="GO" id="GO:0051216">
    <property type="term" value="P:cartilage development"/>
    <property type="evidence" value="ECO:0007669"/>
    <property type="project" value="UniProtKB-UniRule"/>
</dbReference>
<evidence type="ECO:0000313" key="12">
    <source>
        <dbReference type="RefSeq" id="XP_012697802.1"/>
    </source>
</evidence>
<feature type="disulfide bond" evidence="8">
    <location>
        <begin position="155"/>
        <end position="206"/>
    </location>
</feature>
<name>A0A6P3WGA7_CLUHA</name>
<dbReference type="RefSeq" id="XP_012697802.1">
    <property type="nucleotide sequence ID" value="XM_012842348.2"/>
</dbReference>
<keyword evidence="3 7" id="KW-0217">Developmental protein</keyword>
<feature type="disulfide bond" evidence="8">
    <location>
        <begin position="184"/>
        <end position="193"/>
    </location>
</feature>
<dbReference type="PIRSF" id="PIRSF008129">
    <property type="entry name" value="Noggin"/>
    <property type="match status" value="1"/>
</dbReference>
<comment type="subcellular location">
    <subcellularLocation>
        <location evidence="1 7">Secreted</location>
    </subcellularLocation>
</comment>
<dbReference type="PANTHER" id="PTHR10494">
    <property type="entry name" value="BONE MORPHOGENETIC PROTEIN INHIBITOR, NOGGIN"/>
    <property type="match status" value="1"/>
</dbReference>
<feature type="disulfide bond" evidence="8">
    <location>
        <begin position="132"/>
        <end position="169"/>
    </location>
</feature>
<dbReference type="Gene3D" id="1.10.287.520">
    <property type="entry name" value="Helix hairpin bin"/>
    <property type="match status" value="1"/>
</dbReference>
<dbReference type="PANTHER" id="PTHR10494:SF4">
    <property type="entry name" value="NOGGIN"/>
    <property type="match status" value="1"/>
</dbReference>
<accession>A0A6P3WGA7</accession>
<dbReference type="InterPro" id="IPR008717">
    <property type="entry name" value="Noggin"/>
</dbReference>
<organism evidence="11 12">
    <name type="scientific">Clupea harengus</name>
    <name type="common">Atlantic herring</name>
    <dbReference type="NCBI Taxonomy" id="7950"/>
    <lineage>
        <taxon>Eukaryota</taxon>
        <taxon>Metazoa</taxon>
        <taxon>Chordata</taxon>
        <taxon>Craniata</taxon>
        <taxon>Vertebrata</taxon>
        <taxon>Euteleostomi</taxon>
        <taxon>Actinopterygii</taxon>
        <taxon>Neopterygii</taxon>
        <taxon>Teleostei</taxon>
        <taxon>Clupei</taxon>
        <taxon>Clupeiformes</taxon>
        <taxon>Clupeoidei</taxon>
        <taxon>Clupeidae</taxon>
        <taxon>Clupea</taxon>
    </lineage>
</organism>
<dbReference type="InterPro" id="IPR029034">
    <property type="entry name" value="Cystine-knot_cytokine"/>
</dbReference>
<gene>
    <name evidence="12" type="primary">nog5</name>
</gene>
<dbReference type="Pfam" id="PF05806">
    <property type="entry name" value="Noggin"/>
    <property type="match status" value="1"/>
</dbReference>
<keyword evidence="5 10" id="KW-0732">Signal</keyword>
<evidence type="ECO:0000256" key="4">
    <source>
        <dbReference type="ARBA" id="ARBA00022525"/>
    </source>
</evidence>
<evidence type="ECO:0000256" key="2">
    <source>
        <dbReference type="ARBA" id="ARBA00007480"/>
    </source>
</evidence>
<feature type="disulfide bond" evidence="8">
    <location>
        <begin position="161"/>
        <end position="208"/>
    </location>
</feature>